<accession>A0A9Q3GEH3</accession>
<reference evidence="1" key="1">
    <citation type="submission" date="2021-03" db="EMBL/GenBank/DDBJ databases">
        <title>Draft genome sequence of rust myrtle Austropuccinia psidii MF-1, a brazilian biotype.</title>
        <authorList>
            <person name="Quecine M.C."/>
            <person name="Pachon D.M.R."/>
            <person name="Bonatelli M.L."/>
            <person name="Correr F.H."/>
            <person name="Franceschini L.M."/>
            <person name="Leite T.F."/>
            <person name="Margarido G.R.A."/>
            <person name="Almeida C.A."/>
            <person name="Ferrarezi J.A."/>
            <person name="Labate C.A."/>
        </authorList>
    </citation>
    <scope>NUCLEOTIDE SEQUENCE</scope>
    <source>
        <strain evidence="1">MF-1</strain>
    </source>
</reference>
<organism evidence="1 2">
    <name type="scientific">Austropuccinia psidii MF-1</name>
    <dbReference type="NCBI Taxonomy" id="1389203"/>
    <lineage>
        <taxon>Eukaryota</taxon>
        <taxon>Fungi</taxon>
        <taxon>Dikarya</taxon>
        <taxon>Basidiomycota</taxon>
        <taxon>Pucciniomycotina</taxon>
        <taxon>Pucciniomycetes</taxon>
        <taxon>Pucciniales</taxon>
        <taxon>Sphaerophragmiaceae</taxon>
        <taxon>Austropuccinia</taxon>
    </lineage>
</organism>
<comment type="caution">
    <text evidence="1">The sequence shown here is derived from an EMBL/GenBank/DDBJ whole genome shotgun (WGS) entry which is preliminary data.</text>
</comment>
<dbReference type="Proteomes" id="UP000765509">
    <property type="component" value="Unassembled WGS sequence"/>
</dbReference>
<dbReference type="EMBL" id="AVOT02000763">
    <property type="protein sequence ID" value="MBW0464364.1"/>
    <property type="molecule type" value="Genomic_DNA"/>
</dbReference>
<dbReference type="AlphaFoldDB" id="A0A9Q3GEH3"/>
<sequence length="104" mass="11683">MYNCLMQSTLVSDYNRLRKEARELLQDGLFPRHPIHIRTNCVSLTGSFKKNRCAVEATLTAHEAFAIIEIAFQSASGASFRDLHLHAAFSTDETLTALSQSHFL</sequence>
<evidence type="ECO:0000313" key="2">
    <source>
        <dbReference type="Proteomes" id="UP000765509"/>
    </source>
</evidence>
<protein>
    <submittedName>
        <fullName evidence="1">Uncharacterized protein</fullName>
    </submittedName>
</protein>
<proteinExistence type="predicted"/>
<evidence type="ECO:0000313" key="1">
    <source>
        <dbReference type="EMBL" id="MBW0464364.1"/>
    </source>
</evidence>
<name>A0A9Q3GEH3_9BASI</name>
<gene>
    <name evidence="1" type="ORF">O181_004079</name>
</gene>
<keyword evidence="2" id="KW-1185">Reference proteome</keyword>